<evidence type="ECO:0000256" key="3">
    <source>
        <dbReference type="ARBA" id="ARBA00022763"/>
    </source>
</evidence>
<dbReference type="InterPro" id="IPR042120">
    <property type="entry name" value="MutL_C_dimsub"/>
</dbReference>
<dbReference type="PROSITE" id="PS00058">
    <property type="entry name" value="DNA_MISMATCH_REPAIR_1"/>
    <property type="match status" value="1"/>
</dbReference>
<dbReference type="InterPro" id="IPR014762">
    <property type="entry name" value="DNA_mismatch_repair_CS"/>
</dbReference>
<dbReference type="SUPFAM" id="SSF54211">
    <property type="entry name" value="Ribosomal protein S5 domain 2-like"/>
    <property type="match status" value="1"/>
</dbReference>
<dbReference type="InterPro" id="IPR020568">
    <property type="entry name" value="Ribosomal_Su5_D2-typ_SF"/>
</dbReference>
<dbReference type="Pfam" id="PF08676">
    <property type="entry name" value="MutL_C"/>
    <property type="match status" value="1"/>
</dbReference>
<dbReference type="InterPro" id="IPR038973">
    <property type="entry name" value="MutL/Mlh/Pms-like"/>
</dbReference>
<evidence type="ECO:0000256" key="4">
    <source>
        <dbReference type="ARBA" id="ARBA00023204"/>
    </source>
</evidence>
<dbReference type="PANTHER" id="PTHR10073">
    <property type="entry name" value="DNA MISMATCH REPAIR PROTEIN MLH, PMS, MUTL"/>
    <property type="match status" value="1"/>
</dbReference>
<name>L0DC32_SINAD</name>
<organism evidence="9 10">
    <name type="scientific">Singulisphaera acidiphila (strain ATCC BAA-1392 / DSM 18658 / VKM B-2454 / MOB10)</name>
    <dbReference type="NCBI Taxonomy" id="886293"/>
    <lineage>
        <taxon>Bacteria</taxon>
        <taxon>Pseudomonadati</taxon>
        <taxon>Planctomycetota</taxon>
        <taxon>Planctomycetia</taxon>
        <taxon>Isosphaerales</taxon>
        <taxon>Isosphaeraceae</taxon>
        <taxon>Singulisphaera</taxon>
    </lineage>
</organism>
<dbReference type="SMART" id="SM01340">
    <property type="entry name" value="DNA_mis_repair"/>
    <property type="match status" value="1"/>
</dbReference>
<dbReference type="Proteomes" id="UP000010798">
    <property type="component" value="Chromosome"/>
</dbReference>
<dbReference type="GO" id="GO:0016887">
    <property type="term" value="F:ATP hydrolysis activity"/>
    <property type="evidence" value="ECO:0007669"/>
    <property type="project" value="InterPro"/>
</dbReference>
<feature type="domain" description="DNA mismatch repair protein S5" evidence="8">
    <location>
        <begin position="209"/>
        <end position="327"/>
    </location>
</feature>
<dbReference type="InterPro" id="IPR014790">
    <property type="entry name" value="MutL_C"/>
</dbReference>
<dbReference type="InterPro" id="IPR042121">
    <property type="entry name" value="MutL_C_regsub"/>
</dbReference>
<dbReference type="CDD" id="cd00782">
    <property type="entry name" value="MutL_Trans"/>
    <property type="match status" value="1"/>
</dbReference>
<evidence type="ECO:0000256" key="6">
    <source>
        <dbReference type="SAM" id="MobiDB-lite"/>
    </source>
</evidence>
<dbReference type="GO" id="GO:0005524">
    <property type="term" value="F:ATP binding"/>
    <property type="evidence" value="ECO:0007669"/>
    <property type="project" value="InterPro"/>
</dbReference>
<dbReference type="InterPro" id="IPR020667">
    <property type="entry name" value="DNA_mismatch_repair_MutL"/>
</dbReference>
<dbReference type="GO" id="GO:0030983">
    <property type="term" value="F:mismatched DNA binding"/>
    <property type="evidence" value="ECO:0007669"/>
    <property type="project" value="InterPro"/>
</dbReference>
<dbReference type="Pfam" id="PF02518">
    <property type="entry name" value="HATPase_c"/>
    <property type="match status" value="1"/>
</dbReference>
<dbReference type="NCBIfam" id="TIGR00585">
    <property type="entry name" value="mutl"/>
    <property type="match status" value="1"/>
</dbReference>
<dbReference type="InterPro" id="IPR013507">
    <property type="entry name" value="DNA_mismatch_S5_2-like"/>
</dbReference>
<dbReference type="GO" id="GO:0140664">
    <property type="term" value="F:ATP-dependent DNA damage sensor activity"/>
    <property type="evidence" value="ECO:0007669"/>
    <property type="project" value="InterPro"/>
</dbReference>
<accession>L0DC32</accession>
<dbReference type="Gene3D" id="3.30.1370.100">
    <property type="entry name" value="MutL, C-terminal domain, regulatory subdomain"/>
    <property type="match status" value="1"/>
</dbReference>
<evidence type="ECO:0000256" key="5">
    <source>
        <dbReference type="HAMAP-Rule" id="MF_00149"/>
    </source>
</evidence>
<comment type="function">
    <text evidence="5">This protein is involved in the repair of mismatches in DNA. It is required for dam-dependent methyl-directed DNA mismatch repair. May act as a 'molecular matchmaker', a protein that promotes the formation of a stable complex between two or more DNA-binding proteins in an ATP-dependent manner without itself being part of a final effector complex.</text>
</comment>
<feature type="domain" description="MutL C-terminal dimerisation" evidence="7">
    <location>
        <begin position="478"/>
        <end position="620"/>
    </location>
</feature>
<evidence type="ECO:0000313" key="9">
    <source>
        <dbReference type="EMBL" id="AGA26934.1"/>
    </source>
</evidence>
<dbReference type="CDD" id="cd16926">
    <property type="entry name" value="HATPase_MutL-MLH-PMS-like"/>
    <property type="match status" value="1"/>
</dbReference>
<dbReference type="GO" id="GO:0032300">
    <property type="term" value="C:mismatch repair complex"/>
    <property type="evidence" value="ECO:0007669"/>
    <property type="project" value="InterPro"/>
</dbReference>
<dbReference type="InterPro" id="IPR014721">
    <property type="entry name" value="Ribsml_uS5_D2-typ_fold_subgr"/>
</dbReference>
<feature type="region of interest" description="Disordered" evidence="6">
    <location>
        <begin position="342"/>
        <end position="451"/>
    </location>
</feature>
<keyword evidence="10" id="KW-1185">Reference proteome</keyword>
<gene>
    <name evidence="5" type="primary">mutL</name>
    <name evidence="9" type="ordered locus">Sinac_2632</name>
</gene>
<dbReference type="PANTHER" id="PTHR10073:SF12">
    <property type="entry name" value="DNA MISMATCH REPAIR PROTEIN MLH1"/>
    <property type="match status" value="1"/>
</dbReference>
<dbReference type="EMBL" id="CP003364">
    <property type="protein sequence ID" value="AGA26934.1"/>
    <property type="molecule type" value="Genomic_DNA"/>
</dbReference>
<dbReference type="Gene3D" id="3.30.565.10">
    <property type="entry name" value="Histidine kinase-like ATPase, C-terminal domain"/>
    <property type="match status" value="1"/>
</dbReference>
<dbReference type="Gene3D" id="3.30.230.10">
    <property type="match status" value="1"/>
</dbReference>
<dbReference type="KEGG" id="saci:Sinac_2632"/>
<reference evidence="9 10" key="1">
    <citation type="submission" date="2012-02" db="EMBL/GenBank/DDBJ databases">
        <title>Complete sequence of chromosome of Singulisphaera acidiphila DSM 18658.</title>
        <authorList>
            <consortium name="US DOE Joint Genome Institute (JGI-PGF)"/>
            <person name="Lucas S."/>
            <person name="Copeland A."/>
            <person name="Lapidus A."/>
            <person name="Glavina del Rio T."/>
            <person name="Dalin E."/>
            <person name="Tice H."/>
            <person name="Bruce D."/>
            <person name="Goodwin L."/>
            <person name="Pitluck S."/>
            <person name="Peters L."/>
            <person name="Ovchinnikova G."/>
            <person name="Chertkov O."/>
            <person name="Kyrpides N."/>
            <person name="Mavromatis K."/>
            <person name="Ivanova N."/>
            <person name="Brettin T."/>
            <person name="Detter J.C."/>
            <person name="Han C."/>
            <person name="Larimer F."/>
            <person name="Land M."/>
            <person name="Hauser L."/>
            <person name="Markowitz V."/>
            <person name="Cheng J.-F."/>
            <person name="Hugenholtz P."/>
            <person name="Woyke T."/>
            <person name="Wu D."/>
            <person name="Tindall B."/>
            <person name="Pomrenke H."/>
            <person name="Brambilla E."/>
            <person name="Klenk H.-P."/>
            <person name="Eisen J.A."/>
        </authorList>
    </citation>
    <scope>NUCLEOTIDE SEQUENCE [LARGE SCALE GENOMIC DNA]</scope>
    <source>
        <strain evidence="10">ATCC BAA-1392 / DSM 18658 / VKM B-2454 / MOB10</strain>
    </source>
</reference>
<evidence type="ECO:0000313" key="10">
    <source>
        <dbReference type="Proteomes" id="UP000010798"/>
    </source>
</evidence>
<dbReference type="FunFam" id="3.30.565.10:FF:000003">
    <property type="entry name" value="DNA mismatch repair endonuclease MutL"/>
    <property type="match status" value="1"/>
</dbReference>
<dbReference type="SMART" id="SM00853">
    <property type="entry name" value="MutL_C"/>
    <property type="match status" value="1"/>
</dbReference>
<evidence type="ECO:0000259" key="8">
    <source>
        <dbReference type="SMART" id="SM01340"/>
    </source>
</evidence>
<dbReference type="Pfam" id="PF01119">
    <property type="entry name" value="DNA_mis_repair"/>
    <property type="match status" value="1"/>
</dbReference>
<dbReference type="RefSeq" id="WP_015246086.1">
    <property type="nucleotide sequence ID" value="NC_019892.1"/>
</dbReference>
<dbReference type="HAMAP" id="MF_00149">
    <property type="entry name" value="DNA_mis_repair"/>
    <property type="match status" value="1"/>
</dbReference>
<evidence type="ECO:0000256" key="2">
    <source>
        <dbReference type="ARBA" id="ARBA00021975"/>
    </source>
</evidence>
<dbReference type="STRING" id="886293.Sinac_2632"/>
<dbReference type="OrthoDB" id="9763467at2"/>
<comment type="similarity">
    <text evidence="1 5">Belongs to the DNA mismatch repair MutL/HexB family.</text>
</comment>
<evidence type="ECO:0000259" key="7">
    <source>
        <dbReference type="SMART" id="SM00853"/>
    </source>
</evidence>
<keyword evidence="4 5" id="KW-0234">DNA repair</keyword>
<keyword evidence="3 5" id="KW-0227">DNA damage</keyword>
<dbReference type="InterPro" id="IPR036890">
    <property type="entry name" value="HATPase_C_sf"/>
</dbReference>
<dbReference type="Gene3D" id="3.30.1540.20">
    <property type="entry name" value="MutL, C-terminal domain, dimerisation subdomain"/>
    <property type="match status" value="1"/>
</dbReference>
<sequence length="663" mass="71386">MGIIRQLSAAVINQIAAGEVVERPASVVKELLENAIDAGASRIDVAVERGGKDLIRIADNGRGIGVDDLPLAFMPHATSKLAEADDLFRIATLGFRGEALAAIAEVSKVRCQTRQADSPEGSEISIDAGVASPIRSCGCPVGTVFEVRNLFANTPVRRTFLKSDSTEAGHVAEMFSRVALAHPTIHLTFRSAGKLVHDLPAVTGINERIAVFFGRELADSLLWIESRIDDIHLWGYVAHPSQSRSSAKGQFLFVGGRYVRDRSLGHALSEAYRGLLMVGRSPVAFLHLDLPPDQVDVNVHPTKVEVRFRDGQRIYSQLLATVRQTFLASDLHSRLQANAEAASSTYSAMEKPPPSEPTSRFQLADPAQARQEVATWFSPPPTPSGSSPQFKAFPSPGYAGGPVTPFSPPASPAWAQSLPSSPPRPSETPFDEFAGSAESEVGNEPMGEVPPAASAISHEAGASAGGDFGLLPGVPLKAFQVHDSYLVAETDDGMMVIDQHALHERILYEELKRRVEKGGVESQRLLVPEPVDLPGAEASLVLEQRELLKNLGLEIEPFGGDTVLIHGTPAMLSAVSPERLLRDLAEHFATKPLPPTADAILADLLNMIACKAAVKAGQRLTPDEVQALLERRHLVSDSHHCPHGRPTALVFTKSELERQFGRV</sequence>
<dbReference type="eggNOG" id="COG0323">
    <property type="taxonomic scope" value="Bacteria"/>
</dbReference>
<dbReference type="SUPFAM" id="SSF55874">
    <property type="entry name" value="ATPase domain of HSP90 chaperone/DNA topoisomerase II/histidine kinase"/>
    <property type="match status" value="1"/>
</dbReference>
<dbReference type="AlphaFoldDB" id="L0DC32"/>
<dbReference type="HOGENOM" id="CLU_004131_4_2_0"/>
<proteinExistence type="inferred from homology"/>
<dbReference type="GO" id="GO:0006298">
    <property type="term" value="P:mismatch repair"/>
    <property type="evidence" value="ECO:0007669"/>
    <property type="project" value="UniProtKB-UniRule"/>
</dbReference>
<dbReference type="InterPro" id="IPR037198">
    <property type="entry name" value="MutL_C_sf"/>
</dbReference>
<dbReference type="SUPFAM" id="SSF118116">
    <property type="entry name" value="DNA mismatch repair protein MutL"/>
    <property type="match status" value="1"/>
</dbReference>
<dbReference type="InterPro" id="IPR003594">
    <property type="entry name" value="HATPase_dom"/>
</dbReference>
<protein>
    <recommendedName>
        <fullName evidence="2 5">DNA mismatch repair protein MutL</fullName>
    </recommendedName>
</protein>
<dbReference type="InterPro" id="IPR002099">
    <property type="entry name" value="MutL/Mlh/PMS"/>
</dbReference>
<evidence type="ECO:0000256" key="1">
    <source>
        <dbReference type="ARBA" id="ARBA00006082"/>
    </source>
</evidence>